<dbReference type="EMBL" id="JAMSKV010000008">
    <property type="protein sequence ID" value="MCQ8278919.1"/>
    <property type="molecule type" value="Genomic_DNA"/>
</dbReference>
<dbReference type="PANTHER" id="PTHR11014">
    <property type="entry name" value="PEPTIDASE M20 FAMILY MEMBER"/>
    <property type="match status" value="1"/>
</dbReference>
<evidence type="ECO:0000313" key="3">
    <source>
        <dbReference type="EMBL" id="MCQ8278919.1"/>
    </source>
</evidence>
<feature type="domain" description="Peptidase M20 dimerisation" evidence="2">
    <location>
        <begin position="190"/>
        <end position="284"/>
    </location>
</feature>
<comment type="caution">
    <text evidence="3">The sequence shown here is derived from an EMBL/GenBank/DDBJ whole genome shotgun (WGS) entry which is preliminary data.</text>
</comment>
<dbReference type="Gene3D" id="3.30.70.360">
    <property type="match status" value="1"/>
</dbReference>
<dbReference type="InterPro" id="IPR017439">
    <property type="entry name" value="Amidohydrolase"/>
</dbReference>
<dbReference type="Pfam" id="PF07687">
    <property type="entry name" value="M20_dimer"/>
    <property type="match status" value="1"/>
</dbReference>
<protein>
    <submittedName>
        <fullName evidence="3">M20 family metallopeptidase</fullName>
    </submittedName>
</protein>
<dbReference type="PANTHER" id="PTHR11014:SF63">
    <property type="entry name" value="METALLOPEPTIDASE, PUTATIVE (AFU_ORTHOLOGUE AFUA_6G09600)-RELATED"/>
    <property type="match status" value="1"/>
</dbReference>
<dbReference type="SUPFAM" id="SSF55031">
    <property type="entry name" value="Bacterial exopeptidase dimerisation domain"/>
    <property type="match status" value="1"/>
</dbReference>
<organism evidence="3 4">
    <name type="scientific">Endosaccharibacter trunci</name>
    <dbReference type="NCBI Taxonomy" id="2812733"/>
    <lineage>
        <taxon>Bacteria</taxon>
        <taxon>Pseudomonadati</taxon>
        <taxon>Pseudomonadota</taxon>
        <taxon>Alphaproteobacteria</taxon>
        <taxon>Acetobacterales</taxon>
        <taxon>Acetobacteraceae</taxon>
        <taxon>Endosaccharibacter</taxon>
    </lineage>
</organism>
<evidence type="ECO:0000313" key="4">
    <source>
        <dbReference type="Proteomes" id="UP001524587"/>
    </source>
</evidence>
<dbReference type="InterPro" id="IPR002933">
    <property type="entry name" value="Peptidase_M20"/>
</dbReference>
<dbReference type="Proteomes" id="UP001524587">
    <property type="component" value="Unassembled WGS sequence"/>
</dbReference>
<keyword evidence="1" id="KW-0378">Hydrolase</keyword>
<name>A0ABT1W7Q8_9PROT</name>
<evidence type="ECO:0000259" key="2">
    <source>
        <dbReference type="Pfam" id="PF07687"/>
    </source>
</evidence>
<proteinExistence type="predicted"/>
<dbReference type="RefSeq" id="WP_422864398.1">
    <property type="nucleotide sequence ID" value="NZ_JAMSKV010000008.1"/>
</dbReference>
<dbReference type="Gene3D" id="3.40.630.10">
    <property type="entry name" value="Zn peptidases"/>
    <property type="match status" value="1"/>
</dbReference>
<dbReference type="SUPFAM" id="SSF53187">
    <property type="entry name" value="Zn-dependent exopeptidases"/>
    <property type="match status" value="1"/>
</dbReference>
<dbReference type="InterPro" id="IPR036264">
    <property type="entry name" value="Bact_exopeptidase_dim_dom"/>
</dbReference>
<keyword evidence="4" id="KW-1185">Reference proteome</keyword>
<accession>A0ABT1W7Q8</accession>
<dbReference type="NCBIfam" id="TIGR01891">
    <property type="entry name" value="amidohydrolases"/>
    <property type="match status" value="1"/>
</dbReference>
<dbReference type="CDD" id="cd05666">
    <property type="entry name" value="M20_Acy1-like"/>
    <property type="match status" value="1"/>
</dbReference>
<reference evidence="3 4" key="1">
    <citation type="submission" date="2022-06" db="EMBL/GenBank/DDBJ databases">
        <title>Endosaccharibacter gen. nov., sp. nov., endophytic bacteria isolated from sugarcane.</title>
        <authorList>
            <person name="Pitiwittayakul N."/>
            <person name="Yukphan P."/>
            <person name="Charoenyingcharoen P."/>
            <person name="Tanasupawat S."/>
        </authorList>
    </citation>
    <scope>NUCLEOTIDE SEQUENCE [LARGE SCALE GENOMIC DNA]</scope>
    <source>
        <strain evidence="3 4">KSS8</strain>
    </source>
</reference>
<dbReference type="PIRSF" id="PIRSF005962">
    <property type="entry name" value="Pept_M20D_amidohydro"/>
    <property type="match status" value="1"/>
</dbReference>
<dbReference type="Pfam" id="PF01546">
    <property type="entry name" value="Peptidase_M20"/>
    <property type="match status" value="1"/>
</dbReference>
<sequence>MQMPDVHSLQSRVEEARSWRHEFHRHPELLYDVHRTASRVAALLRGFGVDDCVTGLGRTGVVGVIRGRRGPGPVVALRAEMDALPIHEVSGLPYASLRDGVMHACGHDGHSAILLAASKYFSDTRDFHGTVVVVFQPAEEGGAGGKAMIEDGLLDRFGIEQVYGMHNLPGLPLGSFATRSGAMMAAVDEFDLVVHGKGGHAAWPHLTCDSLVAAAEIVISLQTAVARRIDPLDVAVLSITGISAGTAYNVIAPTARLCGTVRTLDDAVRNTMETSIRRIAGSVADAHGATVEIDYRRGYPATVTDPARTETVILAATAVAGAPNVESAMRPLMGGEDFAFMLGARAGGYVFVGNGQSSGLHTDTYDFSDDAIPYGIRYWIGLVMLTNGPAPG</sequence>
<dbReference type="InterPro" id="IPR011650">
    <property type="entry name" value="Peptidase_M20_dimer"/>
</dbReference>
<gene>
    <name evidence="3" type="ORF">NFI95_10710</name>
</gene>
<evidence type="ECO:0000256" key="1">
    <source>
        <dbReference type="ARBA" id="ARBA00022801"/>
    </source>
</evidence>